<dbReference type="AlphaFoldDB" id="A0A371FSE0"/>
<name>A0A371FSE0_MUCPR</name>
<evidence type="ECO:0000313" key="1">
    <source>
        <dbReference type="EMBL" id="RDX81247.1"/>
    </source>
</evidence>
<proteinExistence type="predicted"/>
<gene>
    <name evidence="1" type="ORF">CR513_38119</name>
</gene>
<dbReference type="Proteomes" id="UP000257109">
    <property type="component" value="Unassembled WGS sequence"/>
</dbReference>
<dbReference type="OrthoDB" id="1430742at2759"/>
<keyword evidence="2" id="KW-1185">Reference proteome</keyword>
<accession>A0A371FSE0</accession>
<protein>
    <submittedName>
        <fullName evidence="1">Uncharacterized protein</fullName>
    </submittedName>
</protein>
<organism evidence="1 2">
    <name type="scientific">Mucuna pruriens</name>
    <name type="common">Velvet bean</name>
    <name type="synonym">Dolichos pruriens</name>
    <dbReference type="NCBI Taxonomy" id="157652"/>
    <lineage>
        <taxon>Eukaryota</taxon>
        <taxon>Viridiplantae</taxon>
        <taxon>Streptophyta</taxon>
        <taxon>Embryophyta</taxon>
        <taxon>Tracheophyta</taxon>
        <taxon>Spermatophyta</taxon>
        <taxon>Magnoliopsida</taxon>
        <taxon>eudicotyledons</taxon>
        <taxon>Gunneridae</taxon>
        <taxon>Pentapetalae</taxon>
        <taxon>rosids</taxon>
        <taxon>fabids</taxon>
        <taxon>Fabales</taxon>
        <taxon>Fabaceae</taxon>
        <taxon>Papilionoideae</taxon>
        <taxon>50 kb inversion clade</taxon>
        <taxon>NPAAA clade</taxon>
        <taxon>indigoferoid/millettioid clade</taxon>
        <taxon>Phaseoleae</taxon>
        <taxon>Mucuna</taxon>
    </lineage>
</organism>
<dbReference type="EMBL" id="QJKJ01007976">
    <property type="protein sequence ID" value="RDX81247.1"/>
    <property type="molecule type" value="Genomic_DNA"/>
</dbReference>
<evidence type="ECO:0000313" key="2">
    <source>
        <dbReference type="Proteomes" id="UP000257109"/>
    </source>
</evidence>
<dbReference type="STRING" id="157652.A0A371FSE0"/>
<reference evidence="1" key="1">
    <citation type="submission" date="2018-05" db="EMBL/GenBank/DDBJ databases">
        <title>Draft genome of Mucuna pruriens seed.</title>
        <authorList>
            <person name="Nnadi N.E."/>
            <person name="Vos R."/>
            <person name="Hasami M.H."/>
            <person name="Devisetty U.K."/>
            <person name="Aguiy J.C."/>
        </authorList>
    </citation>
    <scope>NUCLEOTIDE SEQUENCE [LARGE SCALE GENOMIC DNA]</scope>
    <source>
        <strain evidence="1">JCA_2017</strain>
    </source>
</reference>
<comment type="caution">
    <text evidence="1">The sequence shown here is derived from an EMBL/GenBank/DDBJ whole genome shotgun (WGS) entry which is preliminary data.</text>
</comment>
<feature type="non-terminal residue" evidence="1">
    <location>
        <position position="1"/>
    </location>
</feature>
<sequence>MHEISYNVQTKYNIVIPNVNDTFQTQGRSRSKMEKVYNLHQFQVELFYQFYPSEFYHVELLALDSQFENYFINVCSDRGYLELEGNSDISMKLVETRNIVSFDTTSGNYIS</sequence>